<accession>A0AA92TUN5</accession>
<dbReference type="RefSeq" id="WP_118078733.1">
    <property type="nucleotide sequence ID" value="NZ_QRYP01000001.1"/>
</dbReference>
<protein>
    <recommendedName>
        <fullName evidence="3">AAA domain-containing protein</fullName>
    </recommendedName>
</protein>
<reference evidence="1 2" key="1">
    <citation type="submission" date="2018-08" db="EMBL/GenBank/DDBJ databases">
        <title>A genome reference for cultivated species of the human gut microbiota.</title>
        <authorList>
            <person name="Zou Y."/>
            <person name="Xue W."/>
            <person name="Luo G."/>
        </authorList>
    </citation>
    <scope>NUCLEOTIDE SEQUENCE [LARGE SCALE GENOMIC DNA]</scope>
    <source>
        <strain evidence="1 2">AF15-25</strain>
    </source>
</reference>
<organism evidence="1 2">
    <name type="scientific">Segatella copri</name>
    <dbReference type="NCBI Taxonomy" id="165179"/>
    <lineage>
        <taxon>Bacteria</taxon>
        <taxon>Pseudomonadati</taxon>
        <taxon>Bacteroidota</taxon>
        <taxon>Bacteroidia</taxon>
        <taxon>Bacteroidales</taxon>
        <taxon>Prevotellaceae</taxon>
        <taxon>Segatella</taxon>
    </lineage>
</organism>
<proteinExistence type="predicted"/>
<sequence>MNYQDLNQYIDEHFDAGKYNYILIDEIQDIHGKRIFETNDKFYFEDNGIRNALAGGTREGDIEKVIENIIYQHLRILAFR</sequence>
<dbReference type="EMBL" id="QRYP01000001">
    <property type="protein sequence ID" value="RGV01718.1"/>
    <property type="molecule type" value="Genomic_DNA"/>
</dbReference>
<evidence type="ECO:0008006" key="3">
    <source>
        <dbReference type="Google" id="ProtNLM"/>
    </source>
</evidence>
<name>A0AA92TUN5_9BACT</name>
<dbReference type="Proteomes" id="UP000285236">
    <property type="component" value="Unassembled WGS sequence"/>
</dbReference>
<evidence type="ECO:0000313" key="2">
    <source>
        <dbReference type="Proteomes" id="UP000285236"/>
    </source>
</evidence>
<dbReference type="AlphaFoldDB" id="A0AA92TUN5"/>
<evidence type="ECO:0000313" key="1">
    <source>
        <dbReference type="EMBL" id="RGV01718.1"/>
    </source>
</evidence>
<comment type="caution">
    <text evidence="1">The sequence shown here is derived from an EMBL/GenBank/DDBJ whole genome shotgun (WGS) entry which is preliminary data.</text>
</comment>
<gene>
    <name evidence="1" type="ORF">DWW35_00495</name>
</gene>